<dbReference type="RefSeq" id="WP_373689411.1">
    <property type="nucleotide sequence ID" value="NZ_JAMXWM010000006.1"/>
</dbReference>
<comment type="caution">
    <text evidence="1">The sequence shown here is derived from an EMBL/GenBank/DDBJ whole genome shotgun (WGS) entry which is preliminary data.</text>
</comment>
<proteinExistence type="predicted"/>
<keyword evidence="2" id="KW-1185">Reference proteome</keyword>
<evidence type="ECO:0000313" key="1">
    <source>
        <dbReference type="EMBL" id="MFD2695502.1"/>
    </source>
</evidence>
<name>A0ABW5S7B7_9BACL</name>
<organism evidence="1 2">
    <name type="scientific">Sporolactobacillus shoreicorticis</name>
    <dbReference type="NCBI Taxonomy" id="1923877"/>
    <lineage>
        <taxon>Bacteria</taxon>
        <taxon>Bacillati</taxon>
        <taxon>Bacillota</taxon>
        <taxon>Bacilli</taxon>
        <taxon>Bacillales</taxon>
        <taxon>Sporolactobacillaceae</taxon>
        <taxon>Sporolactobacillus</taxon>
    </lineage>
</organism>
<dbReference type="EMBL" id="JBHUMQ010000049">
    <property type="protein sequence ID" value="MFD2695502.1"/>
    <property type="molecule type" value="Genomic_DNA"/>
</dbReference>
<gene>
    <name evidence="1" type="ORF">ACFSUE_18030</name>
</gene>
<accession>A0ABW5S7B7</accession>
<evidence type="ECO:0000313" key="2">
    <source>
        <dbReference type="Proteomes" id="UP001597399"/>
    </source>
</evidence>
<dbReference type="Proteomes" id="UP001597399">
    <property type="component" value="Unassembled WGS sequence"/>
</dbReference>
<evidence type="ECO:0008006" key="3">
    <source>
        <dbReference type="Google" id="ProtNLM"/>
    </source>
</evidence>
<sequence>MELKKSLLLDYNQKLSIFESFPELERKSVSLGRVNFQYPGSAANKKTVVYHLHPNGNGYVYAKDIEGYEADSKGMVNIRAFSGEELHTLVKKTIFALSPEGVYKKETADGNDHEQWVTPSGRQELEIIYDNELWNVYAGDELDGTFRSYKEAAEYLVEEGFVKK</sequence>
<protein>
    <recommendedName>
        <fullName evidence="3">DUF4367 domain-containing protein</fullName>
    </recommendedName>
</protein>
<reference evidence="2" key="1">
    <citation type="journal article" date="2019" name="Int. J. Syst. Evol. Microbiol.">
        <title>The Global Catalogue of Microorganisms (GCM) 10K type strain sequencing project: providing services to taxonomists for standard genome sequencing and annotation.</title>
        <authorList>
            <consortium name="The Broad Institute Genomics Platform"/>
            <consortium name="The Broad Institute Genome Sequencing Center for Infectious Disease"/>
            <person name="Wu L."/>
            <person name="Ma J."/>
        </authorList>
    </citation>
    <scope>NUCLEOTIDE SEQUENCE [LARGE SCALE GENOMIC DNA]</scope>
    <source>
        <strain evidence="2">TISTR 2466</strain>
    </source>
</reference>